<reference evidence="3" key="1">
    <citation type="journal article" date="2019" name="Int. J. Syst. Evol. Microbiol.">
        <title>The Global Catalogue of Microorganisms (GCM) 10K type strain sequencing project: providing services to taxonomists for standard genome sequencing and annotation.</title>
        <authorList>
            <consortium name="The Broad Institute Genomics Platform"/>
            <consortium name="The Broad Institute Genome Sequencing Center for Infectious Disease"/>
            <person name="Wu L."/>
            <person name="Ma J."/>
        </authorList>
    </citation>
    <scope>NUCLEOTIDE SEQUENCE [LARGE SCALE GENOMIC DNA]</scope>
    <source>
        <strain evidence="3">CGMCC 4.7677</strain>
    </source>
</reference>
<dbReference type="SUPFAM" id="SSF53474">
    <property type="entry name" value="alpha/beta-Hydrolases"/>
    <property type="match status" value="1"/>
</dbReference>
<evidence type="ECO:0000313" key="3">
    <source>
        <dbReference type="Proteomes" id="UP000605897"/>
    </source>
</evidence>
<evidence type="ECO:0000256" key="1">
    <source>
        <dbReference type="ARBA" id="ARBA00022801"/>
    </source>
</evidence>
<comment type="caution">
    <text evidence="2">The sequence shown here is derived from an EMBL/GenBank/DDBJ whole genome shotgun (WGS) entry which is preliminary data.</text>
</comment>
<dbReference type="EMBL" id="BNAU01000010">
    <property type="protein sequence ID" value="GHF22966.1"/>
    <property type="molecule type" value="Genomic_DNA"/>
</dbReference>
<sequence>MSNHIKSTAAACPGTKFAIGGYSQGASVTDIAIGIRTYLGTGRSGWPS</sequence>
<evidence type="ECO:0000313" key="2">
    <source>
        <dbReference type="EMBL" id="GHF22966.1"/>
    </source>
</evidence>
<dbReference type="InterPro" id="IPR029058">
    <property type="entry name" value="AB_hydrolase_fold"/>
</dbReference>
<dbReference type="Pfam" id="PF01083">
    <property type="entry name" value="Cutinase"/>
    <property type="match status" value="1"/>
</dbReference>
<keyword evidence="1" id="KW-0378">Hydrolase</keyword>
<accession>A0ABQ3JGH1</accession>
<protein>
    <recommendedName>
        <fullName evidence="4">Cutinase</fullName>
    </recommendedName>
</protein>
<dbReference type="Gene3D" id="3.40.50.1820">
    <property type="entry name" value="alpha/beta hydrolase"/>
    <property type="match status" value="1"/>
</dbReference>
<name>A0ABQ3JGH1_9PSEU</name>
<proteinExistence type="predicted"/>
<keyword evidence="3" id="KW-1185">Reference proteome</keyword>
<gene>
    <name evidence="2" type="ORF">GCM10017786_66310</name>
</gene>
<dbReference type="InterPro" id="IPR000675">
    <property type="entry name" value="Cutinase/axe"/>
</dbReference>
<dbReference type="Proteomes" id="UP000605897">
    <property type="component" value="Unassembled WGS sequence"/>
</dbReference>
<organism evidence="2 3">
    <name type="scientific">Amycolatopsis deserti</name>
    <dbReference type="NCBI Taxonomy" id="185696"/>
    <lineage>
        <taxon>Bacteria</taxon>
        <taxon>Bacillati</taxon>
        <taxon>Actinomycetota</taxon>
        <taxon>Actinomycetes</taxon>
        <taxon>Pseudonocardiales</taxon>
        <taxon>Pseudonocardiaceae</taxon>
        <taxon>Amycolatopsis</taxon>
    </lineage>
</organism>
<evidence type="ECO:0008006" key="4">
    <source>
        <dbReference type="Google" id="ProtNLM"/>
    </source>
</evidence>